<proteinExistence type="predicted"/>
<sequence>MSEKNLSQPLTSTTDFDLALDRHMRSPGPSPSSLYDQEDTIYPSGWDIDVERARARARETGNRGEPWRVLLWVLIVMAVLFGGYVLIVMAMVAVVGSGWRF</sequence>
<gene>
    <name evidence="2" type="ORF">EX30DRAFT_343484</name>
</gene>
<dbReference type="AlphaFoldDB" id="A0A4S2MM30"/>
<keyword evidence="1" id="KW-0472">Membrane</keyword>
<evidence type="ECO:0000256" key="1">
    <source>
        <dbReference type="SAM" id="Phobius"/>
    </source>
</evidence>
<evidence type="ECO:0000313" key="3">
    <source>
        <dbReference type="Proteomes" id="UP000298138"/>
    </source>
</evidence>
<dbReference type="EMBL" id="ML220145">
    <property type="protein sequence ID" value="TGZ78092.1"/>
    <property type="molecule type" value="Genomic_DNA"/>
</dbReference>
<name>A0A4S2MM30_9PEZI</name>
<keyword evidence="1" id="KW-1133">Transmembrane helix</keyword>
<accession>A0A4S2MM30</accession>
<protein>
    <submittedName>
        <fullName evidence="2">Uncharacterized protein</fullName>
    </submittedName>
</protein>
<dbReference type="Proteomes" id="UP000298138">
    <property type="component" value="Unassembled WGS sequence"/>
</dbReference>
<keyword evidence="3" id="KW-1185">Reference proteome</keyword>
<keyword evidence="1" id="KW-0812">Transmembrane</keyword>
<organism evidence="2 3">
    <name type="scientific">Ascodesmis nigricans</name>
    <dbReference type="NCBI Taxonomy" id="341454"/>
    <lineage>
        <taxon>Eukaryota</taxon>
        <taxon>Fungi</taxon>
        <taxon>Dikarya</taxon>
        <taxon>Ascomycota</taxon>
        <taxon>Pezizomycotina</taxon>
        <taxon>Pezizomycetes</taxon>
        <taxon>Pezizales</taxon>
        <taxon>Ascodesmidaceae</taxon>
        <taxon>Ascodesmis</taxon>
    </lineage>
</organism>
<dbReference type="InParanoid" id="A0A4S2MM30"/>
<feature type="transmembrane region" description="Helical" evidence="1">
    <location>
        <begin position="69"/>
        <end position="95"/>
    </location>
</feature>
<reference evidence="2 3" key="1">
    <citation type="submission" date="2019-04" db="EMBL/GenBank/DDBJ databases">
        <title>Comparative genomics and transcriptomics to analyze fruiting body development in filamentous ascomycetes.</title>
        <authorList>
            <consortium name="DOE Joint Genome Institute"/>
            <person name="Lutkenhaus R."/>
            <person name="Traeger S."/>
            <person name="Breuer J."/>
            <person name="Kuo A."/>
            <person name="Lipzen A."/>
            <person name="Pangilinan J."/>
            <person name="Dilworth D."/>
            <person name="Sandor L."/>
            <person name="Poggeler S."/>
            <person name="Barry K."/>
            <person name="Grigoriev I.V."/>
            <person name="Nowrousian M."/>
        </authorList>
    </citation>
    <scope>NUCLEOTIDE SEQUENCE [LARGE SCALE GENOMIC DNA]</scope>
    <source>
        <strain evidence="2 3">CBS 389.68</strain>
    </source>
</reference>
<evidence type="ECO:0000313" key="2">
    <source>
        <dbReference type="EMBL" id="TGZ78092.1"/>
    </source>
</evidence>